<feature type="compositionally biased region" description="Basic residues" evidence="1">
    <location>
        <begin position="75"/>
        <end position="84"/>
    </location>
</feature>
<comment type="caution">
    <text evidence="2">The sequence shown here is derived from an EMBL/GenBank/DDBJ whole genome shotgun (WGS) entry which is preliminary data.</text>
</comment>
<proteinExistence type="predicted"/>
<gene>
    <name evidence="2" type="ORF">H0I76_05440</name>
</gene>
<keyword evidence="3" id="KW-1185">Reference proteome</keyword>
<accession>A0A8J7SDT7</accession>
<protein>
    <submittedName>
        <fullName evidence="2">Uncharacterized protein</fullName>
    </submittedName>
</protein>
<reference evidence="2" key="1">
    <citation type="submission" date="2020-12" db="EMBL/GenBank/DDBJ databases">
        <title>Bacterial taxonomy.</title>
        <authorList>
            <person name="Pan X."/>
        </authorList>
    </citation>
    <scope>NUCLEOTIDE SEQUENCE</scope>
    <source>
        <strain evidence="2">M0105</strain>
    </source>
</reference>
<dbReference type="RefSeq" id="WP_200608055.1">
    <property type="nucleotide sequence ID" value="NZ_JAEHHL010000002.1"/>
</dbReference>
<evidence type="ECO:0000256" key="1">
    <source>
        <dbReference type="SAM" id="MobiDB-lite"/>
    </source>
</evidence>
<dbReference type="EMBL" id="JAEHHL010000002">
    <property type="protein sequence ID" value="MBK0398622.1"/>
    <property type="molecule type" value="Genomic_DNA"/>
</dbReference>
<name>A0A8J7SDT7_9RHOB</name>
<feature type="compositionally biased region" description="Basic and acidic residues" evidence="1">
    <location>
        <begin position="62"/>
        <end position="74"/>
    </location>
</feature>
<sequence>MGRKGQPPDRIATCCYCGSRSILPSGGRRERLVCHGCGAPIRVLEILGARDAPGRRPAVPHPAERPGAHQAKDRAVRRKKGKRKPGLIARLGRVLDDLDDILDIFD</sequence>
<dbReference type="AlphaFoldDB" id="A0A8J7SDT7"/>
<evidence type="ECO:0000313" key="3">
    <source>
        <dbReference type="Proteomes" id="UP000655420"/>
    </source>
</evidence>
<evidence type="ECO:0000313" key="2">
    <source>
        <dbReference type="EMBL" id="MBK0398622.1"/>
    </source>
</evidence>
<dbReference type="Proteomes" id="UP000655420">
    <property type="component" value="Unassembled WGS sequence"/>
</dbReference>
<organism evidence="2 3">
    <name type="scientific">Thermohalobaculum xanthum</name>
    <dbReference type="NCBI Taxonomy" id="2753746"/>
    <lineage>
        <taxon>Bacteria</taxon>
        <taxon>Pseudomonadati</taxon>
        <taxon>Pseudomonadota</taxon>
        <taxon>Alphaproteobacteria</taxon>
        <taxon>Rhodobacterales</taxon>
        <taxon>Paracoccaceae</taxon>
        <taxon>Thermohalobaculum</taxon>
    </lineage>
</organism>
<feature type="region of interest" description="Disordered" evidence="1">
    <location>
        <begin position="52"/>
        <end position="84"/>
    </location>
</feature>